<dbReference type="EMBL" id="JACHGJ010000011">
    <property type="protein sequence ID" value="MBB6482382.1"/>
    <property type="molecule type" value="Genomic_DNA"/>
</dbReference>
<dbReference type="SMART" id="SM00028">
    <property type="entry name" value="TPR"/>
    <property type="match status" value="6"/>
</dbReference>
<reference evidence="3 4" key="1">
    <citation type="submission" date="2020-08" db="EMBL/GenBank/DDBJ databases">
        <title>Genomic Encyclopedia of Type Strains, Phase IV (KMG-IV): sequencing the most valuable type-strain genomes for metagenomic binning, comparative biology and taxonomic classification.</title>
        <authorList>
            <person name="Goeker M."/>
        </authorList>
    </citation>
    <scope>NUCLEOTIDE SEQUENCE [LARGE SCALE GENOMIC DNA]</scope>
    <source>
        <strain evidence="3 4">DSM 2461</strain>
    </source>
</reference>
<feature type="region of interest" description="Disordered" evidence="2">
    <location>
        <begin position="24"/>
        <end position="50"/>
    </location>
</feature>
<dbReference type="InterPro" id="IPR011990">
    <property type="entry name" value="TPR-like_helical_dom_sf"/>
</dbReference>
<dbReference type="PANTHER" id="PTHR12558:SF13">
    <property type="entry name" value="CELL DIVISION CYCLE PROTEIN 27 HOMOLOG"/>
    <property type="match status" value="1"/>
</dbReference>
<evidence type="ECO:0000256" key="1">
    <source>
        <dbReference type="PROSITE-ProRule" id="PRU00339"/>
    </source>
</evidence>
<name>A0A841RJB1_9SPIO</name>
<feature type="repeat" description="TPR" evidence="1">
    <location>
        <begin position="213"/>
        <end position="246"/>
    </location>
</feature>
<dbReference type="InterPro" id="IPR019734">
    <property type="entry name" value="TPR_rpt"/>
</dbReference>
<dbReference type="RefSeq" id="WP_184748619.1">
    <property type="nucleotide sequence ID" value="NZ_JACHGJ010000011.1"/>
</dbReference>
<dbReference type="AlphaFoldDB" id="A0A841RJB1"/>
<dbReference type="PROSITE" id="PS51257">
    <property type="entry name" value="PROKAR_LIPOPROTEIN"/>
    <property type="match status" value="1"/>
</dbReference>
<dbReference type="Pfam" id="PF13432">
    <property type="entry name" value="TPR_16"/>
    <property type="match status" value="1"/>
</dbReference>
<accession>A0A841RJB1</accession>
<feature type="compositionally biased region" description="Basic and acidic residues" evidence="2">
    <location>
        <begin position="27"/>
        <end position="38"/>
    </location>
</feature>
<dbReference type="Proteomes" id="UP000587760">
    <property type="component" value="Unassembled WGS sequence"/>
</dbReference>
<gene>
    <name evidence="3" type="ORF">HNR50_004075</name>
</gene>
<organism evidence="3 4">
    <name type="scientific">Spirochaeta isovalerica</name>
    <dbReference type="NCBI Taxonomy" id="150"/>
    <lineage>
        <taxon>Bacteria</taxon>
        <taxon>Pseudomonadati</taxon>
        <taxon>Spirochaetota</taxon>
        <taxon>Spirochaetia</taxon>
        <taxon>Spirochaetales</taxon>
        <taxon>Spirochaetaceae</taxon>
        <taxon>Spirochaeta</taxon>
    </lineage>
</organism>
<dbReference type="Pfam" id="PF13181">
    <property type="entry name" value="TPR_8"/>
    <property type="match status" value="1"/>
</dbReference>
<dbReference type="PANTHER" id="PTHR12558">
    <property type="entry name" value="CELL DIVISION CYCLE 16,23,27"/>
    <property type="match status" value="1"/>
</dbReference>
<sequence>MSQRVKGLLISPFILFIITSCVSSPENPEKPYTGDKESSAVAERPGEDPIAFYRGPEDAAEAIRVMEEMEDEKMDRDSRFIYYSLLISNNDLDKAAEQLDILLSENPDDKEVLAAYITLADYRGEKDRRDTALDNLISLDPDSSFVINMKGSFALRDEKYGEAEKLFLNSLSLDRENSETYIGLANALMHIKDREEESLRFFNMAEQIDPDNPYIYSDRSRVYRFLKDYGKAEDDISRAIELYPSEWNYLDRARIRIGDLNEKDDAKEDLLKVLALNPENFFANVYLAGIYDEQGEYDLSLTHYEKVLDLASDYNFAYPAMGKLYFIKERWAESAEMYRKAVESGLNEMTYPLMGWLAFYKDGKEKEGQRLLNAYIGKLDRSSSLYEMYRYYLSPSSPYFVQMAIDKEKDQMMQDRMKFYMGMIDYLKGRKDTARAILGEVAARKGAPEFELANLYMEKE</sequence>
<keyword evidence="4" id="KW-1185">Reference proteome</keyword>
<dbReference type="Gene3D" id="1.25.40.10">
    <property type="entry name" value="Tetratricopeptide repeat domain"/>
    <property type="match status" value="2"/>
</dbReference>
<dbReference type="PROSITE" id="PS50005">
    <property type="entry name" value="TPR"/>
    <property type="match status" value="1"/>
</dbReference>
<proteinExistence type="predicted"/>
<evidence type="ECO:0000313" key="3">
    <source>
        <dbReference type="EMBL" id="MBB6482382.1"/>
    </source>
</evidence>
<dbReference type="SUPFAM" id="SSF48452">
    <property type="entry name" value="TPR-like"/>
    <property type="match status" value="2"/>
</dbReference>
<protein>
    <submittedName>
        <fullName evidence="3">Tetratricopeptide (TPR) repeat protein</fullName>
    </submittedName>
</protein>
<comment type="caution">
    <text evidence="3">The sequence shown here is derived from an EMBL/GenBank/DDBJ whole genome shotgun (WGS) entry which is preliminary data.</text>
</comment>
<evidence type="ECO:0000313" key="4">
    <source>
        <dbReference type="Proteomes" id="UP000587760"/>
    </source>
</evidence>
<evidence type="ECO:0000256" key="2">
    <source>
        <dbReference type="SAM" id="MobiDB-lite"/>
    </source>
</evidence>
<keyword evidence="1" id="KW-0802">TPR repeat</keyword>